<dbReference type="EMBL" id="FXWV01000010">
    <property type="protein sequence ID" value="SMR75551.1"/>
    <property type="molecule type" value="Genomic_DNA"/>
</dbReference>
<gene>
    <name evidence="1" type="ORF">SAMN04487964_11088</name>
</gene>
<evidence type="ECO:0000313" key="1">
    <source>
        <dbReference type="EMBL" id="SMR75551.1"/>
    </source>
</evidence>
<dbReference type="Proteomes" id="UP001159257">
    <property type="component" value="Unassembled WGS sequence"/>
</dbReference>
<proteinExistence type="predicted"/>
<name>A0ABY1S1U0_9GAMM</name>
<organism evidence="1 2">
    <name type="scientific">Marinobacterium sediminicola</name>
    <dbReference type="NCBI Taxonomy" id="518898"/>
    <lineage>
        <taxon>Bacteria</taxon>
        <taxon>Pseudomonadati</taxon>
        <taxon>Pseudomonadota</taxon>
        <taxon>Gammaproteobacteria</taxon>
        <taxon>Oceanospirillales</taxon>
        <taxon>Oceanospirillaceae</taxon>
        <taxon>Marinobacterium</taxon>
    </lineage>
</organism>
<accession>A0ABY1S1U0</accession>
<comment type="caution">
    <text evidence="1">The sequence shown here is derived from an EMBL/GenBank/DDBJ whole genome shotgun (WGS) entry which is preliminary data.</text>
</comment>
<reference evidence="1 2" key="1">
    <citation type="submission" date="2017-05" db="EMBL/GenBank/DDBJ databases">
        <authorList>
            <person name="Varghese N."/>
            <person name="Submissions S."/>
        </authorList>
    </citation>
    <scope>NUCLEOTIDE SEQUENCE [LARGE SCALE GENOMIC DNA]</scope>
    <source>
        <strain evidence="1 2">CGMCC 1.7287</strain>
    </source>
</reference>
<protein>
    <submittedName>
        <fullName evidence="1">Uncharacterized protein</fullName>
    </submittedName>
</protein>
<evidence type="ECO:0000313" key="2">
    <source>
        <dbReference type="Proteomes" id="UP001159257"/>
    </source>
</evidence>
<keyword evidence="2" id="KW-1185">Reference proteome</keyword>
<sequence>MAHIARYIVESSASAARPASVQTTASREQSCQHCNYTNNYYGDQVCMPRTR</sequence>